<evidence type="ECO:0000256" key="7">
    <source>
        <dbReference type="ARBA" id="ARBA00022840"/>
    </source>
</evidence>
<dbReference type="Gene3D" id="3.40.50.300">
    <property type="entry name" value="P-loop containing nucleotide triphosphate hydrolases"/>
    <property type="match status" value="1"/>
</dbReference>
<dbReference type="GO" id="GO:0003677">
    <property type="term" value="F:DNA binding"/>
    <property type="evidence" value="ECO:0007669"/>
    <property type="project" value="UniProtKB-KW"/>
</dbReference>
<evidence type="ECO:0000256" key="1">
    <source>
        <dbReference type="ARBA" id="ARBA00004496"/>
    </source>
</evidence>
<evidence type="ECO:0000256" key="2">
    <source>
        <dbReference type="ARBA" id="ARBA00022490"/>
    </source>
</evidence>
<comment type="caution">
    <text evidence="12">The sequence shown here is derived from an EMBL/GenBank/DDBJ whole genome shotgun (WGS) entry which is preliminary data.</text>
</comment>
<dbReference type="SUPFAM" id="SSF52540">
    <property type="entry name" value="P-loop containing nucleoside triphosphate hydrolases"/>
    <property type="match status" value="1"/>
</dbReference>
<organism evidence="12">
    <name type="scientific">termite gut metagenome</name>
    <dbReference type="NCBI Taxonomy" id="433724"/>
    <lineage>
        <taxon>unclassified sequences</taxon>
        <taxon>metagenomes</taxon>
        <taxon>organismal metagenomes</taxon>
    </lineage>
</organism>
<protein>
    <recommendedName>
        <fullName evidence="11">ABC transporter domain-containing protein</fullName>
    </recommendedName>
</protein>
<reference evidence="12" key="1">
    <citation type="submission" date="2019-03" db="EMBL/GenBank/DDBJ databases">
        <title>Single cell metagenomics reveals metabolic interactions within the superorganism composed of flagellate Streblomastix strix and complex community of Bacteroidetes bacteria on its surface.</title>
        <authorList>
            <person name="Treitli S.C."/>
            <person name="Kolisko M."/>
            <person name="Husnik F."/>
            <person name="Keeling P."/>
            <person name="Hampl V."/>
        </authorList>
    </citation>
    <scope>NUCLEOTIDE SEQUENCE</scope>
    <source>
        <strain evidence="12">STM</strain>
    </source>
</reference>
<accession>A0A5J4QFZ6</accession>
<dbReference type="GO" id="GO:0016887">
    <property type="term" value="F:ATP hydrolysis activity"/>
    <property type="evidence" value="ECO:0007669"/>
    <property type="project" value="InterPro"/>
</dbReference>
<dbReference type="PANTHER" id="PTHR43152">
    <property type="entry name" value="UVRABC SYSTEM PROTEIN A"/>
    <property type="match status" value="1"/>
</dbReference>
<keyword evidence="10" id="KW-0234">DNA repair</keyword>
<evidence type="ECO:0000256" key="5">
    <source>
        <dbReference type="ARBA" id="ARBA00022763"/>
    </source>
</evidence>
<keyword evidence="9" id="KW-0238">DNA-binding</keyword>
<dbReference type="AlphaFoldDB" id="A0A5J4QFZ6"/>
<keyword evidence="5" id="KW-0227">DNA damage</keyword>
<evidence type="ECO:0000256" key="9">
    <source>
        <dbReference type="ARBA" id="ARBA00023125"/>
    </source>
</evidence>
<name>A0A5J4QFZ6_9ZZZZ</name>
<dbReference type="PANTHER" id="PTHR43152:SF3">
    <property type="entry name" value="UVRABC SYSTEM PROTEIN A"/>
    <property type="match status" value="1"/>
</dbReference>
<keyword evidence="6" id="KW-0228">DNA excision</keyword>
<keyword evidence="3" id="KW-0677">Repeat</keyword>
<dbReference type="GO" id="GO:0004518">
    <property type="term" value="F:nuclease activity"/>
    <property type="evidence" value="ECO:0007669"/>
    <property type="project" value="UniProtKB-KW"/>
</dbReference>
<evidence type="ECO:0000256" key="6">
    <source>
        <dbReference type="ARBA" id="ARBA00022769"/>
    </source>
</evidence>
<comment type="subcellular location">
    <subcellularLocation>
        <location evidence="1">Cytoplasm</location>
    </subcellularLocation>
</comment>
<dbReference type="InterPro" id="IPR003439">
    <property type="entry name" value="ABC_transporter-like_ATP-bd"/>
</dbReference>
<keyword evidence="8" id="KW-0267">Excision nuclease</keyword>
<dbReference type="GO" id="GO:0006281">
    <property type="term" value="P:DNA repair"/>
    <property type="evidence" value="ECO:0007669"/>
    <property type="project" value="UniProtKB-KW"/>
</dbReference>
<proteinExistence type="predicted"/>
<evidence type="ECO:0000313" key="12">
    <source>
        <dbReference type="EMBL" id="KAA6319871.1"/>
    </source>
</evidence>
<keyword evidence="7" id="KW-0067">ATP-binding</keyword>
<dbReference type="Gene3D" id="1.20.1580.10">
    <property type="entry name" value="ABC transporter ATPase like domain"/>
    <property type="match status" value="1"/>
</dbReference>
<evidence type="ECO:0000256" key="4">
    <source>
        <dbReference type="ARBA" id="ARBA00022741"/>
    </source>
</evidence>
<keyword evidence="2" id="KW-0963">Cytoplasm</keyword>
<dbReference type="Pfam" id="PF00005">
    <property type="entry name" value="ABC_tran"/>
    <property type="match status" value="1"/>
</dbReference>
<evidence type="ECO:0000256" key="10">
    <source>
        <dbReference type="ARBA" id="ARBA00023204"/>
    </source>
</evidence>
<evidence type="ECO:0000256" key="3">
    <source>
        <dbReference type="ARBA" id="ARBA00022737"/>
    </source>
</evidence>
<evidence type="ECO:0000259" key="11">
    <source>
        <dbReference type="Pfam" id="PF00005"/>
    </source>
</evidence>
<sequence>EMTVSQAIEFFTLHNQRKIIKKLMPLQEVGLGYIKLGQSSSTLSGGENQRVKLASYLSQEKVNPTLFIFDEPTTGLHFHDIRKLLEAFDALIYRGHTIVIIEHNMDVIKCADYVIDLGPEGGDKGGNLTVCGTPEEVATCKASYTGWFLKEKLYQI</sequence>
<dbReference type="GO" id="GO:0005524">
    <property type="term" value="F:ATP binding"/>
    <property type="evidence" value="ECO:0007669"/>
    <property type="project" value="UniProtKB-KW"/>
</dbReference>
<feature type="non-terminal residue" evidence="12">
    <location>
        <position position="1"/>
    </location>
</feature>
<dbReference type="GO" id="GO:0005737">
    <property type="term" value="C:cytoplasm"/>
    <property type="evidence" value="ECO:0007669"/>
    <property type="project" value="UniProtKB-SubCell"/>
</dbReference>
<gene>
    <name evidence="12" type="ORF">EZS27_030285</name>
</gene>
<keyword evidence="4" id="KW-0547">Nucleotide-binding</keyword>
<dbReference type="InterPro" id="IPR027417">
    <property type="entry name" value="P-loop_NTPase"/>
</dbReference>
<feature type="domain" description="ABC transporter" evidence="11">
    <location>
        <begin position="15"/>
        <end position="74"/>
    </location>
</feature>
<evidence type="ECO:0000256" key="8">
    <source>
        <dbReference type="ARBA" id="ARBA00022881"/>
    </source>
</evidence>
<dbReference type="EMBL" id="SNRY01003750">
    <property type="protein sequence ID" value="KAA6319871.1"/>
    <property type="molecule type" value="Genomic_DNA"/>
</dbReference>